<dbReference type="EMBL" id="AP014961">
    <property type="protein sequence ID" value="BAS93393.1"/>
    <property type="molecule type" value="Genomic_DNA"/>
</dbReference>
<dbReference type="AlphaFoldDB" id="A0A0N7KKJ5"/>
<reference evidence="3" key="1">
    <citation type="journal article" date="2005" name="Nature">
        <title>The map-based sequence of the rice genome.</title>
        <authorList>
            <consortium name="International rice genome sequencing project (IRGSP)"/>
            <person name="Matsumoto T."/>
            <person name="Wu J."/>
            <person name="Kanamori H."/>
            <person name="Katayose Y."/>
            <person name="Fujisawa M."/>
            <person name="Namiki N."/>
            <person name="Mizuno H."/>
            <person name="Yamamoto K."/>
            <person name="Antonio B.A."/>
            <person name="Baba T."/>
            <person name="Sakata K."/>
            <person name="Nagamura Y."/>
            <person name="Aoki H."/>
            <person name="Arikawa K."/>
            <person name="Arita K."/>
            <person name="Bito T."/>
            <person name="Chiden Y."/>
            <person name="Fujitsuka N."/>
            <person name="Fukunaka R."/>
            <person name="Hamada M."/>
            <person name="Harada C."/>
            <person name="Hayashi A."/>
            <person name="Hijishita S."/>
            <person name="Honda M."/>
            <person name="Hosokawa S."/>
            <person name="Ichikawa Y."/>
            <person name="Idonuma A."/>
            <person name="Iijima M."/>
            <person name="Ikeda M."/>
            <person name="Ikeno M."/>
            <person name="Ito K."/>
            <person name="Ito S."/>
            <person name="Ito T."/>
            <person name="Ito Y."/>
            <person name="Ito Y."/>
            <person name="Iwabuchi A."/>
            <person name="Kamiya K."/>
            <person name="Karasawa W."/>
            <person name="Kurita K."/>
            <person name="Katagiri S."/>
            <person name="Kikuta A."/>
            <person name="Kobayashi H."/>
            <person name="Kobayashi N."/>
            <person name="Machita K."/>
            <person name="Maehara T."/>
            <person name="Masukawa M."/>
            <person name="Mizubayashi T."/>
            <person name="Mukai Y."/>
            <person name="Nagasaki H."/>
            <person name="Nagata Y."/>
            <person name="Naito S."/>
            <person name="Nakashima M."/>
            <person name="Nakama Y."/>
            <person name="Nakamichi Y."/>
            <person name="Nakamura M."/>
            <person name="Meguro A."/>
            <person name="Negishi M."/>
            <person name="Ohta I."/>
            <person name="Ohta T."/>
            <person name="Okamoto M."/>
            <person name="Ono N."/>
            <person name="Saji S."/>
            <person name="Sakaguchi M."/>
            <person name="Sakai K."/>
            <person name="Shibata M."/>
            <person name="Shimokawa T."/>
            <person name="Song J."/>
            <person name="Takazaki Y."/>
            <person name="Terasawa K."/>
            <person name="Tsugane M."/>
            <person name="Tsuji K."/>
            <person name="Ueda S."/>
            <person name="Waki K."/>
            <person name="Yamagata H."/>
            <person name="Yamamoto M."/>
            <person name="Yamamoto S."/>
            <person name="Yamane H."/>
            <person name="Yoshiki S."/>
            <person name="Yoshihara R."/>
            <person name="Yukawa K."/>
            <person name="Zhong H."/>
            <person name="Yano M."/>
            <person name="Yuan Q."/>
            <person name="Ouyang S."/>
            <person name="Liu J."/>
            <person name="Jones K.M."/>
            <person name="Gansberger K."/>
            <person name="Moffat K."/>
            <person name="Hill J."/>
            <person name="Bera J."/>
            <person name="Fadrosh D."/>
            <person name="Jin S."/>
            <person name="Johri S."/>
            <person name="Kim M."/>
            <person name="Overton L."/>
            <person name="Reardon M."/>
            <person name="Tsitrin T."/>
            <person name="Vuong H."/>
            <person name="Weaver B."/>
            <person name="Ciecko A."/>
            <person name="Tallon L."/>
            <person name="Jackson J."/>
            <person name="Pai G."/>
            <person name="Aken S.V."/>
            <person name="Utterback T."/>
            <person name="Reidmuller S."/>
            <person name="Feldblyum T."/>
            <person name="Hsiao J."/>
            <person name="Zismann V."/>
            <person name="Iobst S."/>
            <person name="de Vazeille A.R."/>
            <person name="Buell C.R."/>
            <person name="Ying K."/>
            <person name="Li Y."/>
            <person name="Lu T."/>
            <person name="Huang Y."/>
            <person name="Zhao Q."/>
            <person name="Feng Q."/>
            <person name="Zhang L."/>
            <person name="Zhu J."/>
            <person name="Weng Q."/>
            <person name="Mu J."/>
            <person name="Lu Y."/>
            <person name="Fan D."/>
            <person name="Liu Y."/>
            <person name="Guan J."/>
            <person name="Zhang Y."/>
            <person name="Yu S."/>
            <person name="Liu X."/>
            <person name="Zhang Y."/>
            <person name="Hong G."/>
            <person name="Han B."/>
            <person name="Choisne N."/>
            <person name="Demange N."/>
            <person name="Orjeda G."/>
            <person name="Samain S."/>
            <person name="Cattolico L."/>
            <person name="Pelletier E."/>
            <person name="Couloux A."/>
            <person name="Segurens B."/>
            <person name="Wincker P."/>
            <person name="D'Hont A."/>
            <person name="Scarpelli C."/>
            <person name="Weissenbach J."/>
            <person name="Salanoubat M."/>
            <person name="Quetier F."/>
            <person name="Yu Y."/>
            <person name="Kim H.R."/>
            <person name="Rambo T."/>
            <person name="Currie J."/>
            <person name="Collura K."/>
            <person name="Luo M."/>
            <person name="Yang T."/>
            <person name="Ammiraju J.S.S."/>
            <person name="Engler F."/>
            <person name="Soderlund C."/>
            <person name="Wing R.A."/>
            <person name="Palmer L.E."/>
            <person name="de la Bastide M."/>
            <person name="Spiegel L."/>
            <person name="Nascimento L."/>
            <person name="Zutavern T."/>
            <person name="O'Shaughnessy A."/>
            <person name="Dike S."/>
            <person name="Dedhia N."/>
            <person name="Preston R."/>
            <person name="Balija V."/>
            <person name="McCombie W.R."/>
            <person name="Chow T."/>
            <person name="Chen H."/>
            <person name="Chung M."/>
            <person name="Chen C."/>
            <person name="Shaw J."/>
            <person name="Wu H."/>
            <person name="Hsiao K."/>
            <person name="Chao Y."/>
            <person name="Chu M."/>
            <person name="Cheng C."/>
            <person name="Hour A."/>
            <person name="Lee P."/>
            <person name="Lin S."/>
            <person name="Lin Y."/>
            <person name="Liou J."/>
            <person name="Liu S."/>
            <person name="Hsing Y."/>
            <person name="Raghuvanshi S."/>
            <person name="Mohanty A."/>
            <person name="Bharti A.K."/>
            <person name="Gaur A."/>
            <person name="Gupta V."/>
            <person name="Kumar D."/>
            <person name="Ravi V."/>
            <person name="Vij S."/>
            <person name="Kapur A."/>
            <person name="Khurana P."/>
            <person name="Khurana P."/>
            <person name="Khurana J.P."/>
            <person name="Tyagi A.K."/>
            <person name="Gaikwad K."/>
            <person name="Singh A."/>
            <person name="Dalal V."/>
            <person name="Srivastava S."/>
            <person name="Dixit A."/>
            <person name="Pal A.K."/>
            <person name="Ghazi I.A."/>
            <person name="Yadav M."/>
            <person name="Pandit A."/>
            <person name="Bhargava A."/>
            <person name="Sureshbabu K."/>
            <person name="Batra K."/>
            <person name="Sharma T.R."/>
            <person name="Mohapatra T."/>
            <person name="Singh N.K."/>
            <person name="Messing J."/>
            <person name="Nelson A.B."/>
            <person name="Fuks G."/>
            <person name="Kavchok S."/>
            <person name="Keizer G."/>
            <person name="Linton E."/>
            <person name="Llaca V."/>
            <person name="Song R."/>
            <person name="Tanyolac B."/>
            <person name="Young S."/>
            <person name="Ho-Il K."/>
            <person name="Hahn J.H."/>
            <person name="Sangsakoo G."/>
            <person name="Vanavichit A."/>
            <person name="de Mattos Luiz.A.T."/>
            <person name="Zimmer P.D."/>
            <person name="Malone G."/>
            <person name="Dellagostin O."/>
            <person name="de Oliveira A.C."/>
            <person name="Bevan M."/>
            <person name="Bancroft I."/>
            <person name="Minx P."/>
            <person name="Cordum H."/>
            <person name="Wilson R."/>
            <person name="Cheng Z."/>
            <person name="Jin W."/>
            <person name="Jiang J."/>
            <person name="Leong S.A."/>
            <person name="Iwama H."/>
            <person name="Gojobori T."/>
            <person name="Itoh T."/>
            <person name="Niimura Y."/>
            <person name="Fujii Y."/>
            <person name="Habara T."/>
            <person name="Sakai H."/>
            <person name="Sato Y."/>
            <person name="Wilson G."/>
            <person name="Kumar K."/>
            <person name="McCouch S."/>
            <person name="Juretic N."/>
            <person name="Hoen D."/>
            <person name="Wright S."/>
            <person name="Bruskiewich R."/>
            <person name="Bureau T."/>
            <person name="Miyao A."/>
            <person name="Hirochika H."/>
            <person name="Nishikawa T."/>
            <person name="Kadowaki K."/>
            <person name="Sugiura M."/>
            <person name="Burr B."/>
            <person name="Sasaki T."/>
        </authorList>
    </citation>
    <scope>NUCLEOTIDE SEQUENCE [LARGE SCALE GENOMIC DNA]</scope>
    <source>
        <strain evidence="3">cv. Nipponbare</strain>
    </source>
</reference>
<accession>A0A0N7KKJ5</accession>
<gene>
    <name evidence="2" type="ordered locus">Os05g0326625</name>
    <name evidence="2" type="ORF">OSNPB_050326625</name>
</gene>
<proteinExistence type="predicted"/>
<evidence type="ECO:0000256" key="1">
    <source>
        <dbReference type="SAM" id="MobiDB-lite"/>
    </source>
</evidence>
<dbReference type="PaxDb" id="39947-A0A0N7KKJ5"/>
<feature type="compositionally biased region" description="Basic and acidic residues" evidence="1">
    <location>
        <begin position="1"/>
        <end position="13"/>
    </location>
</feature>
<feature type="compositionally biased region" description="Pro residues" evidence="1">
    <location>
        <begin position="67"/>
        <end position="93"/>
    </location>
</feature>
<evidence type="ECO:0000313" key="2">
    <source>
        <dbReference type="EMBL" id="BAS93393.1"/>
    </source>
</evidence>
<protein>
    <submittedName>
        <fullName evidence="2">Os05g0326625 protein</fullName>
    </submittedName>
</protein>
<name>A0A0N7KKJ5_ORYSJ</name>
<sequence>MILIGHDDSDIRKCSQQPPRHLTAEGTRKTIEIVRLEFFSKGYIASYKSSLPPGRASGPLLPSTLAGPPPSIPLQVELPPPPPPHVELPPSPPGRAATVTSSPCRVATAASSQRRAATVVTRWLGCRRRLLSVLSYCRLTGMSSSPLHSRRVAAAASKLPARHHLQASSQPPPNPLPIVASKPPHPRRHALSPCRAGGVCAEAPPADACSPPPADARSSPPAALPDAAGWGFRERLE</sequence>
<feature type="compositionally biased region" description="Low complexity" evidence="1">
    <location>
        <begin position="201"/>
        <end position="228"/>
    </location>
</feature>
<dbReference type="Proteomes" id="UP000059680">
    <property type="component" value="Chromosome 5"/>
</dbReference>
<keyword evidence="3" id="KW-1185">Reference proteome</keyword>
<dbReference type="Gramene" id="Os05t0326625-00">
    <property type="protein sequence ID" value="Os05t0326625-00"/>
    <property type="gene ID" value="Os05g0326625"/>
</dbReference>
<organism evidence="2 3">
    <name type="scientific">Oryza sativa subsp. japonica</name>
    <name type="common">Rice</name>
    <dbReference type="NCBI Taxonomy" id="39947"/>
    <lineage>
        <taxon>Eukaryota</taxon>
        <taxon>Viridiplantae</taxon>
        <taxon>Streptophyta</taxon>
        <taxon>Embryophyta</taxon>
        <taxon>Tracheophyta</taxon>
        <taxon>Spermatophyta</taxon>
        <taxon>Magnoliopsida</taxon>
        <taxon>Liliopsida</taxon>
        <taxon>Poales</taxon>
        <taxon>Poaceae</taxon>
        <taxon>BOP clade</taxon>
        <taxon>Oryzoideae</taxon>
        <taxon>Oryzeae</taxon>
        <taxon>Oryzinae</taxon>
        <taxon>Oryza</taxon>
        <taxon>Oryza sativa</taxon>
    </lineage>
</organism>
<reference evidence="2 3" key="3">
    <citation type="journal article" date="2013" name="Rice">
        <title>Improvement of the Oryza sativa Nipponbare reference genome using next generation sequence and optical map data.</title>
        <authorList>
            <person name="Kawahara Y."/>
            <person name="de la Bastide M."/>
            <person name="Hamilton J.P."/>
            <person name="Kanamori H."/>
            <person name="McCombie W.R."/>
            <person name="Ouyang S."/>
            <person name="Schwartz D.C."/>
            <person name="Tanaka T."/>
            <person name="Wu J."/>
            <person name="Zhou S."/>
            <person name="Childs K.L."/>
            <person name="Davidson R.M."/>
            <person name="Lin H."/>
            <person name="Quesada-Ocampo L."/>
            <person name="Vaillancourt B."/>
            <person name="Sakai H."/>
            <person name="Lee S.S."/>
            <person name="Kim J."/>
            <person name="Numa H."/>
            <person name="Itoh T."/>
            <person name="Buell C.R."/>
            <person name="Matsumoto T."/>
        </authorList>
    </citation>
    <scope>NUCLEOTIDE SEQUENCE [LARGE SCALE GENOMIC DNA]</scope>
    <source>
        <strain evidence="3">cv. Nipponbare</strain>
    </source>
</reference>
<feature type="region of interest" description="Disordered" evidence="1">
    <location>
        <begin position="1"/>
        <end position="26"/>
    </location>
</feature>
<dbReference type="InParanoid" id="A0A0N7KKJ5"/>
<feature type="region of interest" description="Disordered" evidence="1">
    <location>
        <begin position="58"/>
        <end position="99"/>
    </location>
</feature>
<evidence type="ECO:0000313" key="3">
    <source>
        <dbReference type="Proteomes" id="UP000059680"/>
    </source>
</evidence>
<feature type="region of interest" description="Disordered" evidence="1">
    <location>
        <begin position="154"/>
        <end position="237"/>
    </location>
</feature>
<reference evidence="2 3" key="2">
    <citation type="journal article" date="2013" name="Plant Cell Physiol.">
        <title>Rice Annotation Project Database (RAP-DB): an integrative and interactive database for rice genomics.</title>
        <authorList>
            <person name="Sakai H."/>
            <person name="Lee S.S."/>
            <person name="Tanaka T."/>
            <person name="Numa H."/>
            <person name="Kim J."/>
            <person name="Kawahara Y."/>
            <person name="Wakimoto H."/>
            <person name="Yang C.C."/>
            <person name="Iwamoto M."/>
            <person name="Abe T."/>
            <person name="Yamada Y."/>
            <person name="Muto A."/>
            <person name="Inokuchi H."/>
            <person name="Ikemura T."/>
            <person name="Matsumoto T."/>
            <person name="Sasaki T."/>
            <person name="Itoh T."/>
        </authorList>
    </citation>
    <scope>NUCLEOTIDE SEQUENCE [LARGE SCALE GENOMIC DNA]</scope>
    <source>
        <strain evidence="3">cv. Nipponbare</strain>
    </source>
</reference>